<comment type="caution">
    <text evidence="4">The sequence shown here is derived from an EMBL/GenBank/DDBJ whole genome shotgun (WGS) entry which is preliminary data.</text>
</comment>
<dbReference type="STRING" id="1423748.FC37_GL000691"/>
<dbReference type="InterPro" id="IPR002123">
    <property type="entry name" value="Plipid/glycerol_acylTrfase"/>
</dbReference>
<gene>
    <name evidence="4" type="ORF">FC37_GL000691</name>
</gene>
<dbReference type="SMART" id="SM00563">
    <property type="entry name" value="PlsC"/>
    <property type="match status" value="1"/>
</dbReference>
<dbReference type="RefSeq" id="WP_025006423.1">
    <property type="nucleotide sequence ID" value="NZ_AZEL01000014.1"/>
</dbReference>
<reference evidence="4 5" key="1">
    <citation type="journal article" date="2015" name="Genome Announc.">
        <title>Expanding the biotechnology potential of lactobacilli through comparative genomics of 213 strains and associated genera.</title>
        <authorList>
            <person name="Sun Z."/>
            <person name="Harris H.M."/>
            <person name="McCann A."/>
            <person name="Guo C."/>
            <person name="Argimon S."/>
            <person name="Zhang W."/>
            <person name="Yang X."/>
            <person name="Jeffery I.B."/>
            <person name="Cooney J.C."/>
            <person name="Kagawa T.F."/>
            <person name="Liu W."/>
            <person name="Song Y."/>
            <person name="Salvetti E."/>
            <person name="Wrobel A."/>
            <person name="Rasinkangas P."/>
            <person name="Parkhill J."/>
            <person name="Rea M.C."/>
            <person name="O'Sullivan O."/>
            <person name="Ritari J."/>
            <person name="Douillard F.P."/>
            <person name="Paul Ross R."/>
            <person name="Yang R."/>
            <person name="Briner A.E."/>
            <person name="Felis G.E."/>
            <person name="de Vos W.M."/>
            <person name="Barrangou R."/>
            <person name="Klaenhammer T.R."/>
            <person name="Caufield P.W."/>
            <person name="Cui Y."/>
            <person name="Zhang H."/>
            <person name="O'Toole P.W."/>
        </authorList>
    </citation>
    <scope>NUCLEOTIDE SEQUENCE [LARGE SCALE GENOMIC DNA]</scope>
    <source>
        <strain evidence="4 5">DSM 10532</strain>
    </source>
</reference>
<dbReference type="EMBL" id="AZEL01000014">
    <property type="protein sequence ID" value="KRL24047.1"/>
    <property type="molecule type" value="Genomic_DNA"/>
</dbReference>
<organism evidence="4 5">
    <name type="scientific">Lactobacillus gallinarum DSM 10532 = JCM 2011</name>
    <dbReference type="NCBI Taxonomy" id="1423748"/>
    <lineage>
        <taxon>Bacteria</taxon>
        <taxon>Bacillati</taxon>
        <taxon>Bacillota</taxon>
        <taxon>Bacilli</taxon>
        <taxon>Lactobacillales</taxon>
        <taxon>Lactobacillaceae</taxon>
        <taxon>Lactobacillus</taxon>
    </lineage>
</organism>
<dbReference type="eggNOG" id="COG0204">
    <property type="taxonomic scope" value="Bacteria"/>
</dbReference>
<dbReference type="GO" id="GO:0006654">
    <property type="term" value="P:phosphatidic acid biosynthetic process"/>
    <property type="evidence" value="ECO:0007669"/>
    <property type="project" value="TreeGrafter"/>
</dbReference>
<dbReference type="OrthoDB" id="2040407at2"/>
<dbReference type="GO" id="GO:0003841">
    <property type="term" value="F:1-acylglycerol-3-phosphate O-acyltransferase activity"/>
    <property type="evidence" value="ECO:0007669"/>
    <property type="project" value="TreeGrafter"/>
</dbReference>
<accession>A0A0R1NVN1</accession>
<dbReference type="PATRIC" id="fig|1423748.3.peg.729"/>
<dbReference type="Proteomes" id="UP000051311">
    <property type="component" value="Unassembled WGS sequence"/>
</dbReference>
<evidence type="ECO:0000256" key="2">
    <source>
        <dbReference type="ARBA" id="ARBA00023315"/>
    </source>
</evidence>
<evidence type="ECO:0000313" key="5">
    <source>
        <dbReference type="Proteomes" id="UP000051311"/>
    </source>
</evidence>
<dbReference type="SUPFAM" id="SSF69593">
    <property type="entry name" value="Glycerol-3-phosphate (1)-acyltransferase"/>
    <property type="match status" value="1"/>
</dbReference>
<protein>
    <submittedName>
        <fullName evidence="4">Phospho-beta-glycosidase</fullName>
    </submittedName>
</protein>
<feature type="domain" description="Phospholipid/glycerol acyltransferase" evidence="3">
    <location>
        <begin position="93"/>
        <end position="212"/>
    </location>
</feature>
<keyword evidence="2" id="KW-0012">Acyltransferase</keyword>
<dbReference type="PANTHER" id="PTHR10434:SF11">
    <property type="entry name" value="1-ACYL-SN-GLYCEROL-3-PHOSPHATE ACYLTRANSFERASE"/>
    <property type="match status" value="1"/>
</dbReference>
<dbReference type="GO" id="GO:0016798">
    <property type="term" value="F:hydrolase activity, acting on glycosyl bonds"/>
    <property type="evidence" value="ECO:0007669"/>
    <property type="project" value="UniProtKB-KW"/>
</dbReference>
<keyword evidence="4" id="KW-0378">Hydrolase</keyword>
<keyword evidence="1" id="KW-0808">Transferase</keyword>
<keyword evidence="4" id="KW-0326">Glycosidase</keyword>
<evidence type="ECO:0000256" key="1">
    <source>
        <dbReference type="ARBA" id="ARBA00022679"/>
    </source>
</evidence>
<dbReference type="Pfam" id="PF01553">
    <property type="entry name" value="Acyltransferase"/>
    <property type="match status" value="1"/>
</dbReference>
<evidence type="ECO:0000313" key="4">
    <source>
        <dbReference type="EMBL" id="KRL24047.1"/>
    </source>
</evidence>
<sequence length="289" mass="33369">MIFGDNREAVIKNIQKAANKRDFTAKAEIGDPQMTLDERLKLVNDYWKNRKSFSSKINNQIGHAMLTTFAKTLAGSTEFKGLENLNNLPIGGAIVTANHFNQIDSLPIKLLANKMHHQLSIVIEDTNLMLPGFFRYLMNYVGTIPLVQSASYIGNEFPKHLSNALAKNNWVLIYPEQEMWWNYRKPRKLQRGAYYFAAKQNVPVISLFIEISDLPKIEKKDSNFYETKYIVHVLQPIFPDVSLNANENAHKMMEQDYQQKVAAYEKIYGKKLNYDFTDWDIAGWRGHLS</sequence>
<name>A0A0R1NVN1_9LACO</name>
<dbReference type="PANTHER" id="PTHR10434">
    <property type="entry name" value="1-ACYL-SN-GLYCEROL-3-PHOSPHATE ACYLTRANSFERASE"/>
    <property type="match status" value="1"/>
</dbReference>
<dbReference type="AlphaFoldDB" id="A0A0R1NVN1"/>
<proteinExistence type="predicted"/>
<evidence type="ECO:0000259" key="3">
    <source>
        <dbReference type="SMART" id="SM00563"/>
    </source>
</evidence>
<dbReference type="CDD" id="cd07989">
    <property type="entry name" value="LPLAT_AGPAT-like"/>
    <property type="match status" value="1"/>
</dbReference>